<dbReference type="EMBL" id="BLAL01000012">
    <property type="protein sequence ID" value="GES74567.1"/>
    <property type="molecule type" value="Genomic_DNA"/>
</dbReference>
<gene>
    <name evidence="1" type="ORF">RCL2_000204000</name>
</gene>
<dbReference type="Proteomes" id="UP000615446">
    <property type="component" value="Unassembled WGS sequence"/>
</dbReference>
<name>A0A8H3KW94_9GLOM</name>
<organism evidence="1 2">
    <name type="scientific">Rhizophagus clarus</name>
    <dbReference type="NCBI Taxonomy" id="94130"/>
    <lineage>
        <taxon>Eukaryota</taxon>
        <taxon>Fungi</taxon>
        <taxon>Fungi incertae sedis</taxon>
        <taxon>Mucoromycota</taxon>
        <taxon>Glomeromycotina</taxon>
        <taxon>Glomeromycetes</taxon>
        <taxon>Glomerales</taxon>
        <taxon>Glomeraceae</taxon>
        <taxon>Rhizophagus</taxon>
    </lineage>
</organism>
<dbReference type="AlphaFoldDB" id="A0A8H3KW94"/>
<sequence length="270" mass="31770">MGHCKKICTLPNKEMIYIKKRANSKKKDHYKTTLRKHIAEVLGVIKELLRTKILNANKTAEQLSTHTLQQFLAKKGYNFSRWRLVRVLHKLGFYYEGQNDVSHRPGVFLDESYCHLHHNSRNIWVPHHGIILTPRHGLLVDPIIKPPSNRRRKRNNAEEWNDVPNVVKEANIVPNQVNYHGNFTAEIFEDLFSILCKTLHEKYGLAKKQEIIDWLNAHDIAFSDELRKPELLELRRALKNAKEYFEFDKNIQLIDDEFDAYSTSDEDYVT</sequence>
<comment type="caution">
    <text evidence="1">The sequence shown here is derived from an EMBL/GenBank/DDBJ whole genome shotgun (WGS) entry which is preliminary data.</text>
</comment>
<reference evidence="1" key="1">
    <citation type="submission" date="2019-10" db="EMBL/GenBank/DDBJ databases">
        <title>Conservation and host-specific expression of non-tandemly repeated heterogenous ribosome RNA gene in arbuscular mycorrhizal fungi.</title>
        <authorList>
            <person name="Maeda T."/>
            <person name="Kobayashi Y."/>
            <person name="Nakagawa T."/>
            <person name="Ezawa T."/>
            <person name="Yamaguchi K."/>
            <person name="Bino T."/>
            <person name="Nishimoto Y."/>
            <person name="Shigenobu S."/>
            <person name="Kawaguchi M."/>
        </authorList>
    </citation>
    <scope>NUCLEOTIDE SEQUENCE</scope>
    <source>
        <strain evidence="1">HR1</strain>
    </source>
</reference>
<evidence type="ECO:0008006" key="3">
    <source>
        <dbReference type="Google" id="ProtNLM"/>
    </source>
</evidence>
<evidence type="ECO:0000313" key="1">
    <source>
        <dbReference type="EMBL" id="GES74567.1"/>
    </source>
</evidence>
<proteinExistence type="predicted"/>
<accession>A0A8H3KW94</accession>
<protein>
    <recommendedName>
        <fullName evidence="3">Winged helix-turn helix domain-containing protein</fullName>
    </recommendedName>
</protein>
<dbReference type="OrthoDB" id="2441967at2759"/>
<evidence type="ECO:0000313" key="2">
    <source>
        <dbReference type="Proteomes" id="UP000615446"/>
    </source>
</evidence>